<dbReference type="Proteomes" id="UP000051451">
    <property type="component" value="Unassembled WGS sequence"/>
</dbReference>
<dbReference type="EMBL" id="AZGB01000001">
    <property type="protein sequence ID" value="KRM08217.1"/>
    <property type="molecule type" value="Genomic_DNA"/>
</dbReference>
<keyword evidence="5" id="KW-1185">Reference proteome</keyword>
<dbReference type="STRING" id="1423750.FC89_GL001554"/>
<dbReference type="PATRIC" id="fig|1423750.3.peg.1596"/>
<dbReference type="InterPro" id="IPR009061">
    <property type="entry name" value="DNA-bd_dom_put_sf"/>
</dbReference>
<dbReference type="RefSeq" id="WP_057870503.1">
    <property type="nucleotide sequence ID" value="NZ_AZGB01000001.1"/>
</dbReference>
<comment type="caution">
    <text evidence="4">The sequence shown here is derived from an EMBL/GenBank/DDBJ whole genome shotgun (WGS) entry which is preliminary data.</text>
</comment>
<accession>A0A0R1VYN8</accession>
<dbReference type="Pfam" id="PF13411">
    <property type="entry name" value="MerR_1"/>
    <property type="match status" value="1"/>
</dbReference>
<organism evidence="4 5">
    <name type="scientific">Liquorilactobacillus ghanensis DSM 18630</name>
    <dbReference type="NCBI Taxonomy" id="1423750"/>
    <lineage>
        <taxon>Bacteria</taxon>
        <taxon>Bacillati</taxon>
        <taxon>Bacillota</taxon>
        <taxon>Bacilli</taxon>
        <taxon>Lactobacillales</taxon>
        <taxon>Lactobacillaceae</taxon>
        <taxon>Liquorilactobacillus</taxon>
    </lineage>
</organism>
<dbReference type="SUPFAM" id="SSF46955">
    <property type="entry name" value="Putative DNA-binding domain"/>
    <property type="match status" value="1"/>
</dbReference>
<dbReference type="InterPro" id="IPR000551">
    <property type="entry name" value="MerR-type_HTH_dom"/>
</dbReference>
<dbReference type="PANTHER" id="PTHR30204">
    <property type="entry name" value="REDOX-CYCLING DRUG-SENSING TRANSCRIPTIONAL ACTIVATOR SOXR"/>
    <property type="match status" value="1"/>
</dbReference>
<dbReference type="PROSITE" id="PS50937">
    <property type="entry name" value="HTH_MERR_2"/>
    <property type="match status" value="1"/>
</dbReference>
<feature type="coiled-coil region" evidence="2">
    <location>
        <begin position="88"/>
        <end position="115"/>
    </location>
</feature>
<proteinExistence type="predicted"/>
<evidence type="ECO:0000256" key="1">
    <source>
        <dbReference type="ARBA" id="ARBA00023125"/>
    </source>
</evidence>
<sequence>MYKIQQFSKLTGLSIPTLRYYENLGILKPARSKNNYREFTDSDLNWMMFILRLKQTGMPLENICRYSFLREQGDQTIEERIKLLDEQERLLNKEFLKLQKQLEFLKEKKETYNDMLAKRDNRIN</sequence>
<dbReference type="GO" id="GO:0003700">
    <property type="term" value="F:DNA-binding transcription factor activity"/>
    <property type="evidence" value="ECO:0007669"/>
    <property type="project" value="InterPro"/>
</dbReference>
<gene>
    <name evidence="4" type="ORF">FC89_GL001554</name>
</gene>
<evidence type="ECO:0000313" key="4">
    <source>
        <dbReference type="EMBL" id="KRM08217.1"/>
    </source>
</evidence>
<name>A0A0R1VYN8_9LACO</name>
<keyword evidence="1" id="KW-0238">DNA-binding</keyword>
<evidence type="ECO:0000259" key="3">
    <source>
        <dbReference type="PROSITE" id="PS50937"/>
    </source>
</evidence>
<dbReference type="PRINTS" id="PR00040">
    <property type="entry name" value="HTHMERR"/>
</dbReference>
<dbReference type="GO" id="GO:0003677">
    <property type="term" value="F:DNA binding"/>
    <property type="evidence" value="ECO:0007669"/>
    <property type="project" value="UniProtKB-KW"/>
</dbReference>
<dbReference type="SMART" id="SM00422">
    <property type="entry name" value="HTH_MERR"/>
    <property type="match status" value="1"/>
</dbReference>
<protein>
    <recommendedName>
        <fullName evidence="3">HTH merR-type domain-containing protein</fullName>
    </recommendedName>
</protein>
<dbReference type="InterPro" id="IPR047057">
    <property type="entry name" value="MerR_fam"/>
</dbReference>
<dbReference type="OrthoDB" id="9811174at2"/>
<dbReference type="PANTHER" id="PTHR30204:SF98">
    <property type="entry name" value="HTH-TYPE TRANSCRIPTIONAL REGULATOR ADHR"/>
    <property type="match status" value="1"/>
</dbReference>
<reference evidence="4 5" key="1">
    <citation type="journal article" date="2015" name="Genome Announc.">
        <title>Expanding the biotechnology potential of lactobacilli through comparative genomics of 213 strains and associated genera.</title>
        <authorList>
            <person name="Sun Z."/>
            <person name="Harris H.M."/>
            <person name="McCann A."/>
            <person name="Guo C."/>
            <person name="Argimon S."/>
            <person name="Zhang W."/>
            <person name="Yang X."/>
            <person name="Jeffery I.B."/>
            <person name="Cooney J.C."/>
            <person name="Kagawa T.F."/>
            <person name="Liu W."/>
            <person name="Song Y."/>
            <person name="Salvetti E."/>
            <person name="Wrobel A."/>
            <person name="Rasinkangas P."/>
            <person name="Parkhill J."/>
            <person name="Rea M.C."/>
            <person name="O'Sullivan O."/>
            <person name="Ritari J."/>
            <person name="Douillard F.P."/>
            <person name="Paul Ross R."/>
            <person name="Yang R."/>
            <person name="Briner A.E."/>
            <person name="Felis G.E."/>
            <person name="de Vos W.M."/>
            <person name="Barrangou R."/>
            <person name="Klaenhammer T.R."/>
            <person name="Caufield P.W."/>
            <person name="Cui Y."/>
            <person name="Zhang H."/>
            <person name="O'Toole P.W."/>
        </authorList>
    </citation>
    <scope>NUCLEOTIDE SEQUENCE [LARGE SCALE GENOMIC DNA]</scope>
    <source>
        <strain evidence="4 5">DSM 18630</strain>
    </source>
</reference>
<feature type="domain" description="HTH merR-type" evidence="3">
    <location>
        <begin position="1"/>
        <end position="69"/>
    </location>
</feature>
<dbReference type="CDD" id="cd01109">
    <property type="entry name" value="HTH_YyaN"/>
    <property type="match status" value="1"/>
</dbReference>
<dbReference type="GeneID" id="98317756"/>
<dbReference type="Gene3D" id="1.10.1660.10">
    <property type="match status" value="1"/>
</dbReference>
<keyword evidence="2" id="KW-0175">Coiled coil</keyword>
<evidence type="ECO:0000313" key="5">
    <source>
        <dbReference type="Proteomes" id="UP000051451"/>
    </source>
</evidence>
<evidence type="ECO:0000256" key="2">
    <source>
        <dbReference type="SAM" id="Coils"/>
    </source>
</evidence>
<dbReference type="AlphaFoldDB" id="A0A0R1VYN8"/>